<sequence>MSTPQPTVVVYGATGYTGKLVVAELSARGVPLVLAGRSADRLTAVGATLPEGVEAIVEAPIDDDAALRDAAGRGSVVVNCAGPFARTGAPVLRAAAAAGSHYVDTTGEQDWIARVLSEHDAELRAADVAAIPGMGFDYLPGDLLCNVVGAPLGPLARLDVAYHVEGFGMTRGTQRSALEMLDGRDVVFEDGALRPGGTKPLRASVEFPAPVGRRTVGRYPAGEVVTAPRHLDVRTIAARITTVSIAPGPVAPLVPYATPVVARLLRTPVKGLIDRAIERLPEGPPEDERRAVRWTILVTATAEDGRTSTGVVRGPDIYGLTARTIADAAEALGSGAVTARGGLAPAQAFDARATLDALADFGVAYEVDGVAGGSAAPATTAGRGATGTDGAAA</sequence>
<dbReference type="SUPFAM" id="SSF51735">
    <property type="entry name" value="NAD(P)-binding Rossmann-fold domains"/>
    <property type="match status" value="1"/>
</dbReference>
<dbReference type="PANTHER" id="PTHR43781:SF1">
    <property type="entry name" value="SACCHAROPINE DEHYDROGENASE"/>
    <property type="match status" value="1"/>
</dbReference>
<dbReference type="PANTHER" id="PTHR43781">
    <property type="entry name" value="SACCHAROPINE DEHYDROGENASE"/>
    <property type="match status" value="1"/>
</dbReference>
<dbReference type="InterPro" id="IPR005097">
    <property type="entry name" value="Sacchrp_dh_NADP-bd"/>
</dbReference>
<feature type="region of interest" description="Disordered" evidence="1">
    <location>
        <begin position="374"/>
        <end position="393"/>
    </location>
</feature>
<dbReference type="EMBL" id="CAFBMK010000001">
    <property type="protein sequence ID" value="CAB4891656.1"/>
    <property type="molecule type" value="Genomic_DNA"/>
</dbReference>
<accession>A0A6J7F7S3</accession>
<organism evidence="3">
    <name type="scientific">freshwater metagenome</name>
    <dbReference type="NCBI Taxonomy" id="449393"/>
    <lineage>
        <taxon>unclassified sequences</taxon>
        <taxon>metagenomes</taxon>
        <taxon>ecological metagenomes</taxon>
    </lineage>
</organism>
<feature type="domain" description="Saccharopine dehydrogenase NADP binding" evidence="2">
    <location>
        <begin position="8"/>
        <end position="129"/>
    </location>
</feature>
<name>A0A6J7F7S3_9ZZZZ</name>
<proteinExistence type="predicted"/>
<dbReference type="InterPro" id="IPR036291">
    <property type="entry name" value="NAD(P)-bd_dom_sf"/>
</dbReference>
<evidence type="ECO:0000259" key="2">
    <source>
        <dbReference type="Pfam" id="PF03435"/>
    </source>
</evidence>
<dbReference type="Pfam" id="PF03435">
    <property type="entry name" value="Sacchrp_dh_NADP"/>
    <property type="match status" value="1"/>
</dbReference>
<reference evidence="3" key="1">
    <citation type="submission" date="2020-05" db="EMBL/GenBank/DDBJ databases">
        <authorList>
            <person name="Chiriac C."/>
            <person name="Salcher M."/>
            <person name="Ghai R."/>
            <person name="Kavagutti S V."/>
        </authorList>
    </citation>
    <scope>NUCLEOTIDE SEQUENCE</scope>
</reference>
<gene>
    <name evidence="3" type="ORF">UFOPK3564_00027</name>
</gene>
<dbReference type="Gene3D" id="3.40.50.720">
    <property type="entry name" value="NAD(P)-binding Rossmann-like Domain"/>
    <property type="match status" value="1"/>
</dbReference>
<protein>
    <submittedName>
        <fullName evidence="3">Unannotated protein</fullName>
    </submittedName>
</protein>
<evidence type="ECO:0000313" key="3">
    <source>
        <dbReference type="EMBL" id="CAB4891656.1"/>
    </source>
</evidence>
<evidence type="ECO:0000256" key="1">
    <source>
        <dbReference type="SAM" id="MobiDB-lite"/>
    </source>
</evidence>
<dbReference type="AlphaFoldDB" id="A0A6J7F7S3"/>